<organism evidence="1">
    <name type="scientific">Arundo donax</name>
    <name type="common">Giant reed</name>
    <name type="synonym">Donax arundinaceus</name>
    <dbReference type="NCBI Taxonomy" id="35708"/>
    <lineage>
        <taxon>Eukaryota</taxon>
        <taxon>Viridiplantae</taxon>
        <taxon>Streptophyta</taxon>
        <taxon>Embryophyta</taxon>
        <taxon>Tracheophyta</taxon>
        <taxon>Spermatophyta</taxon>
        <taxon>Magnoliopsida</taxon>
        <taxon>Liliopsida</taxon>
        <taxon>Poales</taxon>
        <taxon>Poaceae</taxon>
        <taxon>PACMAD clade</taxon>
        <taxon>Arundinoideae</taxon>
        <taxon>Arundineae</taxon>
        <taxon>Arundo</taxon>
    </lineage>
</organism>
<protein>
    <submittedName>
        <fullName evidence="1">Uncharacterized protein</fullName>
    </submittedName>
</protein>
<accession>A0A0A9ABH6</accession>
<reference evidence="1" key="2">
    <citation type="journal article" date="2015" name="Data Brief">
        <title>Shoot transcriptome of the giant reed, Arundo donax.</title>
        <authorList>
            <person name="Barrero R.A."/>
            <person name="Guerrero F.D."/>
            <person name="Moolhuijzen P."/>
            <person name="Goolsby J.A."/>
            <person name="Tidwell J."/>
            <person name="Bellgard S.E."/>
            <person name="Bellgard M.I."/>
        </authorList>
    </citation>
    <scope>NUCLEOTIDE SEQUENCE</scope>
    <source>
        <tissue evidence="1">Shoot tissue taken approximately 20 cm above the soil surface</tissue>
    </source>
</reference>
<evidence type="ECO:0000313" key="1">
    <source>
        <dbReference type="EMBL" id="JAD44407.1"/>
    </source>
</evidence>
<reference evidence="1" key="1">
    <citation type="submission" date="2014-09" db="EMBL/GenBank/DDBJ databases">
        <authorList>
            <person name="Magalhaes I.L.F."/>
            <person name="Oliveira U."/>
            <person name="Santos F.R."/>
            <person name="Vidigal T.H.D.A."/>
            <person name="Brescovit A.D."/>
            <person name="Santos A.J."/>
        </authorList>
    </citation>
    <scope>NUCLEOTIDE SEQUENCE</scope>
    <source>
        <tissue evidence="1">Shoot tissue taken approximately 20 cm above the soil surface</tissue>
    </source>
</reference>
<name>A0A0A9ABH6_ARUDO</name>
<proteinExistence type="predicted"/>
<dbReference type="EMBL" id="GBRH01253488">
    <property type="protein sequence ID" value="JAD44407.1"/>
    <property type="molecule type" value="Transcribed_RNA"/>
</dbReference>
<sequence>MALHLTRVTTP</sequence>